<feature type="region of interest" description="Disordered" evidence="6">
    <location>
        <begin position="1"/>
        <end position="26"/>
    </location>
</feature>
<dbReference type="InterPro" id="IPR039425">
    <property type="entry name" value="RNA_pol_sigma-70-like"/>
</dbReference>
<evidence type="ECO:0000256" key="6">
    <source>
        <dbReference type="SAM" id="MobiDB-lite"/>
    </source>
</evidence>
<proteinExistence type="inferred from homology"/>
<dbReference type="GO" id="GO:0003677">
    <property type="term" value="F:DNA binding"/>
    <property type="evidence" value="ECO:0007669"/>
    <property type="project" value="UniProtKB-KW"/>
</dbReference>
<evidence type="ECO:0000256" key="3">
    <source>
        <dbReference type="ARBA" id="ARBA00023082"/>
    </source>
</evidence>
<dbReference type="Gene3D" id="1.10.1740.10">
    <property type="match status" value="1"/>
</dbReference>
<dbReference type="Pfam" id="PF04542">
    <property type="entry name" value="Sigma70_r2"/>
    <property type="match status" value="1"/>
</dbReference>
<evidence type="ECO:0000259" key="8">
    <source>
        <dbReference type="Pfam" id="PF04545"/>
    </source>
</evidence>
<dbReference type="InterPro" id="IPR014284">
    <property type="entry name" value="RNA_pol_sigma-70_dom"/>
</dbReference>
<dbReference type="InterPro" id="IPR036388">
    <property type="entry name" value="WH-like_DNA-bd_sf"/>
</dbReference>
<dbReference type="GO" id="GO:0016987">
    <property type="term" value="F:sigma factor activity"/>
    <property type="evidence" value="ECO:0007669"/>
    <property type="project" value="UniProtKB-KW"/>
</dbReference>
<feature type="domain" description="RNA polymerase sigma-70 region 2" evidence="7">
    <location>
        <begin position="39"/>
        <end position="104"/>
    </location>
</feature>
<keyword evidence="4" id="KW-0238">DNA-binding</keyword>
<evidence type="ECO:0000259" key="7">
    <source>
        <dbReference type="Pfam" id="PF04542"/>
    </source>
</evidence>
<gene>
    <name evidence="9" type="ORF">ETD85_19175</name>
</gene>
<dbReference type="GO" id="GO:0006352">
    <property type="term" value="P:DNA-templated transcription initiation"/>
    <property type="evidence" value="ECO:0007669"/>
    <property type="project" value="InterPro"/>
</dbReference>
<comment type="similarity">
    <text evidence="1">Belongs to the sigma-70 factor family. ECF subfamily.</text>
</comment>
<organism evidence="9 10">
    <name type="scientific">Nonomuraea zeae</name>
    <dbReference type="NCBI Taxonomy" id="1642303"/>
    <lineage>
        <taxon>Bacteria</taxon>
        <taxon>Bacillati</taxon>
        <taxon>Actinomycetota</taxon>
        <taxon>Actinomycetes</taxon>
        <taxon>Streptosporangiales</taxon>
        <taxon>Streptosporangiaceae</taxon>
        <taxon>Nonomuraea</taxon>
    </lineage>
</organism>
<evidence type="ECO:0000256" key="1">
    <source>
        <dbReference type="ARBA" id="ARBA00010641"/>
    </source>
</evidence>
<dbReference type="CDD" id="cd06171">
    <property type="entry name" value="Sigma70_r4"/>
    <property type="match status" value="1"/>
</dbReference>
<dbReference type="InterPro" id="IPR013325">
    <property type="entry name" value="RNA_pol_sigma_r2"/>
</dbReference>
<dbReference type="InterPro" id="IPR007627">
    <property type="entry name" value="RNA_pol_sigma70_r2"/>
</dbReference>
<keyword evidence="2" id="KW-0805">Transcription regulation</keyword>
<protein>
    <submittedName>
        <fullName evidence="9">RNA polymerase sigma factor</fullName>
    </submittedName>
</protein>
<evidence type="ECO:0000256" key="2">
    <source>
        <dbReference type="ARBA" id="ARBA00023015"/>
    </source>
</evidence>
<dbReference type="SUPFAM" id="SSF88659">
    <property type="entry name" value="Sigma3 and sigma4 domains of RNA polymerase sigma factors"/>
    <property type="match status" value="1"/>
</dbReference>
<comment type="caution">
    <text evidence="9">The sequence shown here is derived from an EMBL/GenBank/DDBJ whole genome shotgun (WGS) entry which is preliminary data.</text>
</comment>
<accession>A0A5S4GMB8</accession>
<name>A0A5S4GMB8_9ACTN</name>
<dbReference type="Gene3D" id="1.10.10.10">
    <property type="entry name" value="Winged helix-like DNA-binding domain superfamily/Winged helix DNA-binding domain"/>
    <property type="match status" value="1"/>
</dbReference>
<dbReference type="AlphaFoldDB" id="A0A5S4GMB8"/>
<dbReference type="SUPFAM" id="SSF88946">
    <property type="entry name" value="Sigma2 domain of RNA polymerase sigma factors"/>
    <property type="match status" value="1"/>
</dbReference>
<dbReference type="InterPro" id="IPR007630">
    <property type="entry name" value="RNA_pol_sigma70_r4"/>
</dbReference>
<dbReference type="EMBL" id="VCKX01000054">
    <property type="protein sequence ID" value="TMR33664.1"/>
    <property type="molecule type" value="Genomic_DNA"/>
</dbReference>
<dbReference type="Pfam" id="PF04545">
    <property type="entry name" value="Sigma70_r4"/>
    <property type="match status" value="1"/>
</dbReference>
<evidence type="ECO:0000313" key="9">
    <source>
        <dbReference type="EMBL" id="TMR33664.1"/>
    </source>
</evidence>
<dbReference type="InterPro" id="IPR013324">
    <property type="entry name" value="RNA_pol_sigma_r3/r4-like"/>
</dbReference>
<evidence type="ECO:0000313" key="10">
    <source>
        <dbReference type="Proteomes" id="UP000306628"/>
    </source>
</evidence>
<evidence type="ECO:0000256" key="4">
    <source>
        <dbReference type="ARBA" id="ARBA00023125"/>
    </source>
</evidence>
<keyword evidence="3" id="KW-0731">Sigma factor</keyword>
<dbReference type="PANTHER" id="PTHR43133">
    <property type="entry name" value="RNA POLYMERASE ECF-TYPE SIGMA FACTO"/>
    <property type="match status" value="1"/>
</dbReference>
<evidence type="ECO:0000256" key="5">
    <source>
        <dbReference type="ARBA" id="ARBA00023163"/>
    </source>
</evidence>
<reference evidence="9 10" key="1">
    <citation type="submission" date="2019-05" db="EMBL/GenBank/DDBJ databases">
        <title>Draft genome sequence of Nonomuraea zeae DSM 100528.</title>
        <authorList>
            <person name="Saricaoglu S."/>
            <person name="Isik K."/>
        </authorList>
    </citation>
    <scope>NUCLEOTIDE SEQUENCE [LARGE SCALE GENOMIC DNA]</scope>
    <source>
        <strain evidence="9 10">DSM 100528</strain>
    </source>
</reference>
<feature type="domain" description="RNA polymerase sigma-70 region 4" evidence="8">
    <location>
        <begin position="143"/>
        <end position="191"/>
    </location>
</feature>
<dbReference type="PANTHER" id="PTHR43133:SF8">
    <property type="entry name" value="RNA POLYMERASE SIGMA FACTOR HI_1459-RELATED"/>
    <property type="match status" value="1"/>
</dbReference>
<dbReference type="Proteomes" id="UP000306628">
    <property type="component" value="Unassembled WGS sequence"/>
</dbReference>
<keyword evidence="5" id="KW-0804">Transcription</keyword>
<keyword evidence="10" id="KW-1185">Reference proteome</keyword>
<dbReference type="NCBIfam" id="TIGR02937">
    <property type="entry name" value="sigma70-ECF"/>
    <property type="match status" value="1"/>
</dbReference>
<sequence>MRHESRAGAPPWPEAAPPDESGGAEIVRIGPDPERFATLFTSHAPELKRYVIRRLGLEPADDIVAETFAVALQSLESYDVSRGDERSWLYGIATNLIGRHRRREVGLYKALSRTGADSVIEPFTDEVDRRVAADGARRRLAKALAGLSQKHRDTLLLVTWTELTYEEAAVALGVPVGTVRSRMNRARSRLRRVLGDIDPTAADEEGSKQW</sequence>
<dbReference type="OrthoDB" id="5518337at2"/>